<dbReference type="EMBL" id="LN890949">
    <property type="protein sequence ID" value="CUS15205.1"/>
    <property type="molecule type" value="Genomic_DNA"/>
</dbReference>
<proteinExistence type="predicted"/>
<dbReference type="Proteomes" id="UP001412239">
    <property type="component" value="Unassembled WGS sequence"/>
</dbReference>
<dbReference type="AlphaFoldDB" id="A0A292Q8D0"/>
<feature type="compositionally biased region" description="Pro residues" evidence="1">
    <location>
        <begin position="1"/>
        <end position="11"/>
    </location>
</feature>
<reference evidence="2" key="1">
    <citation type="submission" date="2015-10" db="EMBL/GenBank/DDBJ databases">
        <authorList>
            <person name="Regsiter A."/>
            <person name="william w."/>
        </authorList>
    </citation>
    <scope>NUCLEOTIDE SEQUENCE</scope>
    <source>
        <strain evidence="2">Montdore</strain>
    </source>
</reference>
<evidence type="ECO:0000313" key="3">
    <source>
        <dbReference type="Proteomes" id="UP001412239"/>
    </source>
</evidence>
<name>A0A292Q8D0_9PEZI</name>
<evidence type="ECO:0000313" key="2">
    <source>
        <dbReference type="EMBL" id="CUS15205.1"/>
    </source>
</evidence>
<organism evidence="2 3">
    <name type="scientific">Tuber aestivum</name>
    <name type="common">summer truffle</name>
    <dbReference type="NCBI Taxonomy" id="59557"/>
    <lineage>
        <taxon>Eukaryota</taxon>
        <taxon>Fungi</taxon>
        <taxon>Dikarya</taxon>
        <taxon>Ascomycota</taxon>
        <taxon>Pezizomycotina</taxon>
        <taxon>Pezizomycetes</taxon>
        <taxon>Pezizales</taxon>
        <taxon>Tuberaceae</taxon>
        <taxon>Tuber</taxon>
    </lineage>
</organism>
<feature type="region of interest" description="Disordered" evidence="1">
    <location>
        <begin position="1"/>
        <end position="58"/>
    </location>
</feature>
<protein>
    <submittedName>
        <fullName evidence="2">Uncharacterized protein</fullName>
    </submittedName>
</protein>
<keyword evidence="3" id="KW-1185">Reference proteome</keyword>
<sequence length="216" mass="24021">MSGGIPPPPFEGPSGSEYATPIEAFVGNRHESRSGPELYSDSEMMVSPPRRSTPRRQGVFQNNLALQAELEQIEEGRIHGLHISDFRRSGAEDDLDSKNIDIRGLLDSLRHMRAKSQTQYRTFRTRRRKGELDSDSPAPTTTTESKSLEEGRTTAVLGSLRIAKAPIRRRAHQGLRCPSNRKGGRESRYDDDSSSAVDFSRGREHTPSGDASTRDT</sequence>
<feature type="region of interest" description="Disordered" evidence="1">
    <location>
        <begin position="114"/>
        <end position="216"/>
    </location>
</feature>
<gene>
    <name evidence="2" type="ORF">GSTUAT00000672001</name>
</gene>
<feature type="compositionally biased region" description="Basic and acidic residues" evidence="1">
    <location>
        <begin position="200"/>
        <end position="216"/>
    </location>
</feature>
<accession>A0A292Q8D0</accession>
<evidence type="ECO:0000256" key="1">
    <source>
        <dbReference type="SAM" id="MobiDB-lite"/>
    </source>
</evidence>